<dbReference type="GO" id="GO:0008270">
    <property type="term" value="F:zinc ion binding"/>
    <property type="evidence" value="ECO:0007669"/>
    <property type="project" value="UniProtKB-KW"/>
</dbReference>
<reference evidence="4" key="1">
    <citation type="journal article" date="2020" name="Fungal Divers.">
        <title>Resolving the Mortierellaceae phylogeny through synthesis of multi-gene phylogenetics and phylogenomics.</title>
        <authorList>
            <person name="Vandepol N."/>
            <person name="Liber J."/>
            <person name="Desiro A."/>
            <person name="Na H."/>
            <person name="Kennedy M."/>
            <person name="Barry K."/>
            <person name="Grigoriev I.V."/>
            <person name="Miller A.N."/>
            <person name="O'Donnell K."/>
            <person name="Stajich J.E."/>
            <person name="Bonito G."/>
        </authorList>
    </citation>
    <scope>NUCLEOTIDE SEQUENCE</scope>
    <source>
        <strain evidence="4">NVP60</strain>
    </source>
</reference>
<feature type="region of interest" description="Disordered" evidence="2">
    <location>
        <begin position="234"/>
        <end position="253"/>
    </location>
</feature>
<keyword evidence="1" id="KW-0479">Metal-binding</keyword>
<dbReference type="InterPro" id="IPR001878">
    <property type="entry name" value="Znf_CCHC"/>
</dbReference>
<evidence type="ECO:0000313" key="4">
    <source>
        <dbReference type="EMBL" id="KAG0322398.1"/>
    </source>
</evidence>
<evidence type="ECO:0000256" key="2">
    <source>
        <dbReference type="SAM" id="MobiDB-lite"/>
    </source>
</evidence>
<dbReference type="OrthoDB" id="5596742at2759"/>
<feature type="domain" description="CCHC-type" evidence="3">
    <location>
        <begin position="26"/>
        <end position="41"/>
    </location>
</feature>
<keyword evidence="1" id="KW-0862">Zinc</keyword>
<comment type="caution">
    <text evidence="4">The sequence shown here is derived from an EMBL/GenBank/DDBJ whole genome shotgun (WGS) entry which is preliminary data.</text>
</comment>
<evidence type="ECO:0000256" key="1">
    <source>
        <dbReference type="PROSITE-ProRule" id="PRU00047"/>
    </source>
</evidence>
<organism evidence="4 5">
    <name type="scientific">Linnemannia gamsii</name>
    <dbReference type="NCBI Taxonomy" id="64522"/>
    <lineage>
        <taxon>Eukaryota</taxon>
        <taxon>Fungi</taxon>
        <taxon>Fungi incertae sedis</taxon>
        <taxon>Mucoromycota</taxon>
        <taxon>Mortierellomycotina</taxon>
        <taxon>Mortierellomycetes</taxon>
        <taxon>Mortierellales</taxon>
        <taxon>Mortierellaceae</taxon>
        <taxon>Linnemannia</taxon>
    </lineage>
</organism>
<feature type="compositionally biased region" description="Low complexity" evidence="2">
    <location>
        <begin position="109"/>
        <end position="120"/>
    </location>
</feature>
<accession>A0A9P6RLI3</accession>
<protein>
    <recommendedName>
        <fullName evidence="3">CCHC-type domain-containing protein</fullName>
    </recommendedName>
</protein>
<feature type="region of interest" description="Disordered" evidence="2">
    <location>
        <begin position="69"/>
        <end position="143"/>
    </location>
</feature>
<sequence length="253" mass="27180">MSEFMRGLQAFERLVKSDEGVRTGSCGKCGGSGHLTYECRNMIKLDAPAAKPMVNSRFGFLRKQLPGASSPTIASSLSTAGGSGKKVSDSRSKKDEKSSSRHKKKRRGSVSSNSSGSDSDSASEDSDSSSRSESDSEEEPGAVVVVTTRAVGIVGLRGIVQRTEVDVAVVMIAHPDHHIIVAARLRVHPHDLQDAKESRPRGTDLILVLPVLLEDDRALLLQCVPQLPQFKTVAKHGENRDQDRGPDLPQGSE</sequence>
<keyword evidence="1" id="KW-0863">Zinc-finger</keyword>
<dbReference type="AlphaFoldDB" id="A0A9P6RLI3"/>
<evidence type="ECO:0000259" key="3">
    <source>
        <dbReference type="PROSITE" id="PS50158"/>
    </source>
</evidence>
<dbReference type="PROSITE" id="PS50158">
    <property type="entry name" value="ZF_CCHC"/>
    <property type="match status" value="1"/>
</dbReference>
<feature type="compositionally biased region" description="Polar residues" evidence="2">
    <location>
        <begin position="69"/>
        <end position="80"/>
    </location>
</feature>
<dbReference type="GO" id="GO:0003676">
    <property type="term" value="F:nucleic acid binding"/>
    <property type="evidence" value="ECO:0007669"/>
    <property type="project" value="InterPro"/>
</dbReference>
<dbReference type="Proteomes" id="UP000823405">
    <property type="component" value="Unassembled WGS sequence"/>
</dbReference>
<keyword evidence="5" id="KW-1185">Reference proteome</keyword>
<feature type="compositionally biased region" description="Basic and acidic residues" evidence="2">
    <location>
        <begin position="86"/>
        <end position="99"/>
    </location>
</feature>
<proteinExistence type="predicted"/>
<dbReference type="EMBL" id="JAAAIN010000030">
    <property type="protein sequence ID" value="KAG0322398.1"/>
    <property type="molecule type" value="Genomic_DNA"/>
</dbReference>
<name>A0A9P6RLI3_9FUNG</name>
<gene>
    <name evidence="4" type="ORF">BGZ97_006785</name>
</gene>
<feature type="compositionally biased region" description="Basic and acidic residues" evidence="2">
    <location>
        <begin position="235"/>
        <end position="246"/>
    </location>
</feature>
<evidence type="ECO:0000313" key="5">
    <source>
        <dbReference type="Proteomes" id="UP000823405"/>
    </source>
</evidence>